<dbReference type="EMBL" id="MVOH01000006">
    <property type="protein sequence ID" value="PAU68244.1"/>
    <property type="molecule type" value="Genomic_DNA"/>
</dbReference>
<reference evidence="4 5" key="1">
    <citation type="journal article" date="2017" name="ISME J.">
        <title>Unveiling bifidobacterial biogeography across the mammalian branch of the tree of life.</title>
        <authorList>
            <person name="Milani C."/>
            <person name="Mangifesta M."/>
            <person name="Mancabelli L."/>
            <person name="Lugli G.A."/>
            <person name="James K."/>
            <person name="Duranti S."/>
            <person name="Turroni F."/>
            <person name="Ferrario C."/>
            <person name="Ossiprandi M.C."/>
            <person name="van Sinderen D."/>
            <person name="Ventura M."/>
        </authorList>
    </citation>
    <scope>NUCLEOTIDE SEQUENCE [LARGE SCALE GENOMIC DNA]</scope>
    <source>
        <strain evidence="5">Ham19E</strain>
    </source>
</reference>
<protein>
    <recommendedName>
        <fullName evidence="3">DUF6591 domain-containing protein</fullName>
    </recommendedName>
</protein>
<sequence>MEKTTSDQEAASKKKVWVIAIVGVIVAALVAVGILLALHFTSKKDASAEASPSSASSQSAASDEGKKEVTPSTTDPEQVMKNYEEFMTKYAHFATLLNSDEGIPASEVEDYIAWNEQAEDIMAQLHAVQDTELTPEQQKEFDAMLDRVDDMMVEATGSELVRTPRTAEEAEQQAKAREKAAEESRNALSNTSGQDADQTE</sequence>
<feature type="domain" description="DUF6591" evidence="3">
    <location>
        <begin position="45"/>
        <end position="155"/>
    </location>
</feature>
<dbReference type="InterPro" id="IPR046526">
    <property type="entry name" value="DUF6591"/>
</dbReference>
<proteinExistence type="predicted"/>
<feature type="compositionally biased region" description="Low complexity" evidence="1">
    <location>
        <begin position="48"/>
        <end position="62"/>
    </location>
</feature>
<organism evidence="4 5">
    <name type="scientific">Bifidobacterium criceti</name>
    <dbReference type="NCBI Taxonomy" id="1960969"/>
    <lineage>
        <taxon>Bacteria</taxon>
        <taxon>Bacillati</taxon>
        <taxon>Actinomycetota</taxon>
        <taxon>Actinomycetes</taxon>
        <taxon>Bifidobacteriales</taxon>
        <taxon>Bifidobacteriaceae</taxon>
        <taxon>Bifidobacterium</taxon>
    </lineage>
</organism>
<dbReference type="AlphaFoldDB" id="A0A2A2EG65"/>
<dbReference type="Proteomes" id="UP000218399">
    <property type="component" value="Unassembled WGS sequence"/>
</dbReference>
<name>A0A2A2EG65_9BIFI</name>
<dbReference type="OrthoDB" id="3233495at2"/>
<feature type="compositionally biased region" description="Basic and acidic residues" evidence="1">
    <location>
        <begin position="165"/>
        <end position="185"/>
    </location>
</feature>
<accession>A0A2A2EG65</accession>
<feature type="region of interest" description="Disordered" evidence="1">
    <location>
        <begin position="47"/>
        <end position="78"/>
    </location>
</feature>
<keyword evidence="2" id="KW-0472">Membrane</keyword>
<keyword evidence="5" id="KW-1185">Reference proteome</keyword>
<keyword evidence="2" id="KW-0812">Transmembrane</keyword>
<evidence type="ECO:0000313" key="4">
    <source>
        <dbReference type="EMBL" id="PAU68244.1"/>
    </source>
</evidence>
<keyword evidence="2" id="KW-1133">Transmembrane helix</keyword>
<evidence type="ECO:0000256" key="1">
    <source>
        <dbReference type="SAM" id="MobiDB-lite"/>
    </source>
</evidence>
<feature type="region of interest" description="Disordered" evidence="1">
    <location>
        <begin position="156"/>
        <end position="200"/>
    </location>
</feature>
<dbReference type="Pfam" id="PF20234">
    <property type="entry name" value="DUF6591"/>
    <property type="match status" value="1"/>
</dbReference>
<dbReference type="RefSeq" id="WP_095614484.1">
    <property type="nucleotide sequence ID" value="NZ_MVOH01000006.1"/>
</dbReference>
<evidence type="ECO:0000313" key="5">
    <source>
        <dbReference type="Proteomes" id="UP000218399"/>
    </source>
</evidence>
<feature type="compositionally biased region" description="Polar residues" evidence="1">
    <location>
        <begin position="186"/>
        <end position="200"/>
    </location>
</feature>
<gene>
    <name evidence="4" type="ORF">B1526_0429</name>
</gene>
<comment type="caution">
    <text evidence="4">The sequence shown here is derived from an EMBL/GenBank/DDBJ whole genome shotgun (WGS) entry which is preliminary data.</text>
</comment>
<feature type="transmembrane region" description="Helical" evidence="2">
    <location>
        <begin position="16"/>
        <end position="38"/>
    </location>
</feature>
<evidence type="ECO:0000256" key="2">
    <source>
        <dbReference type="SAM" id="Phobius"/>
    </source>
</evidence>
<evidence type="ECO:0000259" key="3">
    <source>
        <dbReference type="Pfam" id="PF20234"/>
    </source>
</evidence>